<protein>
    <recommendedName>
        <fullName evidence="1">DUF4268 domain-containing protein</fullName>
    </recommendedName>
</protein>
<reference evidence="2" key="1">
    <citation type="journal article" date="2008" name="ISME J.">
        <title>Genomic patterns of recombination, clonal divergence and environment in marine microbial populations.</title>
        <authorList>
            <person name="Konstantinidis K.T."/>
            <person name="Delong E.F."/>
        </authorList>
    </citation>
    <scope>NUCLEOTIDE SEQUENCE</scope>
</reference>
<feature type="domain" description="DUF4268" evidence="1">
    <location>
        <begin position="109"/>
        <end position="249"/>
    </location>
</feature>
<name>B3T1I9_9ZZZZ</name>
<dbReference type="InterPro" id="IPR025364">
    <property type="entry name" value="DUF4268"/>
</dbReference>
<accession>B3T1I9</accession>
<dbReference type="EMBL" id="EU016576">
    <property type="protein sequence ID" value="ABZ06448.1"/>
    <property type="molecule type" value="Genomic_DNA"/>
</dbReference>
<dbReference type="Pfam" id="PF14088">
    <property type="entry name" value="DUF4268"/>
    <property type="match status" value="1"/>
</dbReference>
<sequence length="255" mass="29662">MLVENQLKRTDHTHLGQLLTYASGLQAVTIVWISRHFTDEHRAALDWLNEITDDKFRFFGLEIEVWRIGESGAAPKFNIVSKPNDWFCNVAKGASQLRGTELTETKKIQMDFWTAFNSHLDEHGALFKFGKPQPQYWMNISIGRSGFAIEAIASFWDSVKNSGESHELRAELYISGINAKAHYQALELQREDIEKGLNRQLTWHNPENARACHLYTQKAVDLNDRGRWEEYLSWLATELNEFYRYFRPIVLNLEP</sequence>
<dbReference type="AlphaFoldDB" id="B3T1I9"/>
<gene>
    <name evidence="2" type="ORF">ALOHA_HF4000010I05ctg1g12</name>
</gene>
<evidence type="ECO:0000313" key="2">
    <source>
        <dbReference type="EMBL" id="ABZ06448.1"/>
    </source>
</evidence>
<evidence type="ECO:0000259" key="1">
    <source>
        <dbReference type="Pfam" id="PF14088"/>
    </source>
</evidence>
<organism evidence="2">
    <name type="scientific">uncultured marine microorganism HF4000_010I05</name>
    <dbReference type="NCBI Taxonomy" id="455517"/>
    <lineage>
        <taxon>unclassified sequences</taxon>
        <taxon>environmental samples</taxon>
    </lineage>
</organism>
<proteinExistence type="predicted"/>